<dbReference type="GO" id="GO:0005666">
    <property type="term" value="C:RNA polymerase III complex"/>
    <property type="evidence" value="ECO:0007669"/>
    <property type="project" value="UniProtKB-UniRule"/>
</dbReference>
<dbReference type="InterPro" id="IPR036388">
    <property type="entry name" value="WH-like_DNA-bd_sf"/>
</dbReference>
<evidence type="ECO:0000313" key="9">
    <source>
        <dbReference type="Proteomes" id="UP000053477"/>
    </source>
</evidence>
<evidence type="ECO:0000313" key="8">
    <source>
        <dbReference type="EMBL" id="KLO18878.1"/>
    </source>
</evidence>
<feature type="compositionally biased region" description="Basic and acidic residues" evidence="7">
    <location>
        <begin position="301"/>
        <end position="311"/>
    </location>
</feature>
<accession>A0A0H2SAV9</accession>
<keyword evidence="5 6" id="KW-0539">Nucleus</keyword>
<dbReference type="PIRSF" id="PIRSF028763">
    <property type="entry name" value="RNA_pol_Rpc34"/>
    <property type="match status" value="1"/>
</dbReference>
<dbReference type="InterPro" id="IPR016049">
    <property type="entry name" value="RNA_pol_Rpc34-like"/>
</dbReference>
<dbReference type="SUPFAM" id="SSF46785">
    <property type="entry name" value="Winged helix' DNA-binding domain"/>
    <property type="match status" value="1"/>
</dbReference>
<keyword evidence="9" id="KW-1185">Reference proteome</keyword>
<evidence type="ECO:0000256" key="5">
    <source>
        <dbReference type="ARBA" id="ARBA00023242"/>
    </source>
</evidence>
<dbReference type="InterPro" id="IPR036390">
    <property type="entry name" value="WH_DNA-bd_sf"/>
</dbReference>
<feature type="region of interest" description="Disordered" evidence="7">
    <location>
        <begin position="258"/>
        <end position="338"/>
    </location>
</feature>
<keyword evidence="3 6" id="KW-0240">DNA-directed RNA polymerase</keyword>
<protein>
    <recommendedName>
        <fullName evidence="6">DNA-directed RNA polymerase III subunit RPC6</fullName>
        <shortName evidence="6">RNA polymerase III subunit C6</shortName>
    </recommendedName>
</protein>
<sequence>MSKRKLDATEKKLHQAILAGNQATLTHKQVDAVVPDSAARTQALNVLLGTGLIRALRDAKGALSFRAVAQKELDVKKDLSDEESLVLNHIQAAQNEGIWTKHLKAKTDLHQTVIDRCLKTLVQKQIIKSVTNVKHRTRKTYMMAHLEPSVAITGGPWYTENELDTAFISLLLSACLRFIQEKSFPKTKNDNRLLYPTTNAPTYPTALQVKTFLSKSRITETEFSIEHIETLLNVLVTDGEIEKLPAFGMALWDANAHQDEAEESSEEELPSKKRKKKGESSKAQKKRRKKGKDSDSEQEPDNDRETIKEDPTTDEDQSSSKKKGKKKEPESDEHGLNLGVVEEFGGGHVYRAVRKEAISLGWTQAPCGHCKQFSFCNERGPVNPKGCEYYDGWLSSAIVDGK</sequence>
<comment type="function">
    <text evidence="6">DNA-dependent RNA polymerase catalyzes the transcription of DNA into RNA using the four ribonucleoside triphosphates as substrates. Specific peripheric component of RNA polymerase III which synthesizes small RNAs, such as 5S rRNA and tRNAs.</text>
</comment>
<gene>
    <name evidence="8" type="ORF">SCHPADRAFT_819011</name>
</gene>
<dbReference type="GO" id="GO:0006383">
    <property type="term" value="P:transcription by RNA polymerase III"/>
    <property type="evidence" value="ECO:0007669"/>
    <property type="project" value="UniProtKB-UniRule"/>
</dbReference>
<evidence type="ECO:0000256" key="3">
    <source>
        <dbReference type="ARBA" id="ARBA00022478"/>
    </source>
</evidence>
<dbReference type="InterPro" id="IPR007832">
    <property type="entry name" value="RNA_pol_Rpc34"/>
</dbReference>
<dbReference type="Pfam" id="PF05158">
    <property type="entry name" value="RNA_pol_Rpc34"/>
    <property type="match status" value="1"/>
</dbReference>
<reference evidence="8 9" key="1">
    <citation type="submission" date="2015-04" db="EMBL/GenBank/DDBJ databases">
        <title>Complete genome sequence of Schizopora paradoxa KUC8140, a cosmopolitan wood degrader in East Asia.</title>
        <authorList>
            <consortium name="DOE Joint Genome Institute"/>
            <person name="Min B."/>
            <person name="Park H."/>
            <person name="Jang Y."/>
            <person name="Kim J.-J."/>
            <person name="Kim K.H."/>
            <person name="Pangilinan J."/>
            <person name="Lipzen A."/>
            <person name="Riley R."/>
            <person name="Grigoriev I.V."/>
            <person name="Spatafora J.W."/>
            <person name="Choi I.-G."/>
        </authorList>
    </citation>
    <scope>NUCLEOTIDE SEQUENCE [LARGE SCALE GENOMIC DNA]</scope>
    <source>
        <strain evidence="8 9">KUC8140</strain>
    </source>
</reference>
<evidence type="ECO:0000256" key="7">
    <source>
        <dbReference type="SAM" id="MobiDB-lite"/>
    </source>
</evidence>
<dbReference type="FunFam" id="1.10.10.10:FF:000116">
    <property type="entry name" value="DNA-directed RNA polymerase III subunit RPC6"/>
    <property type="match status" value="1"/>
</dbReference>
<keyword evidence="4 6" id="KW-0804">Transcription</keyword>
<comment type="similarity">
    <text evidence="2 6">Belongs to the eukaryotic RPC34/RPC39 RNA polymerase subunit family.</text>
</comment>
<evidence type="ECO:0000256" key="4">
    <source>
        <dbReference type="ARBA" id="ARBA00023163"/>
    </source>
</evidence>
<dbReference type="InParanoid" id="A0A0H2SAV9"/>
<comment type="subcellular location">
    <subcellularLocation>
        <location evidence="1 6">Nucleus</location>
    </subcellularLocation>
</comment>
<dbReference type="OrthoDB" id="613763at2759"/>
<dbReference type="STRING" id="27342.A0A0H2SAV9"/>
<name>A0A0H2SAV9_9AGAM</name>
<dbReference type="FunCoup" id="A0A0H2SAV9">
    <property type="interactions" value="439"/>
</dbReference>
<proteinExistence type="inferred from homology"/>
<dbReference type="AlphaFoldDB" id="A0A0H2SAV9"/>
<dbReference type="PANTHER" id="PTHR12780">
    <property type="entry name" value="RNA POLYMERASE III DNA DIRECTED , 39KD SUBUNIT-RELATED"/>
    <property type="match status" value="1"/>
</dbReference>
<dbReference type="EMBL" id="KQ085890">
    <property type="protein sequence ID" value="KLO18878.1"/>
    <property type="molecule type" value="Genomic_DNA"/>
</dbReference>
<evidence type="ECO:0000256" key="2">
    <source>
        <dbReference type="ARBA" id="ARBA00011038"/>
    </source>
</evidence>
<organism evidence="8 9">
    <name type="scientific">Schizopora paradoxa</name>
    <dbReference type="NCBI Taxonomy" id="27342"/>
    <lineage>
        <taxon>Eukaryota</taxon>
        <taxon>Fungi</taxon>
        <taxon>Dikarya</taxon>
        <taxon>Basidiomycota</taxon>
        <taxon>Agaricomycotina</taxon>
        <taxon>Agaricomycetes</taxon>
        <taxon>Hymenochaetales</taxon>
        <taxon>Schizoporaceae</taxon>
        <taxon>Schizopora</taxon>
    </lineage>
</organism>
<dbReference type="GO" id="GO:0005737">
    <property type="term" value="C:cytoplasm"/>
    <property type="evidence" value="ECO:0007669"/>
    <property type="project" value="UniProtKB-ARBA"/>
</dbReference>
<evidence type="ECO:0000256" key="6">
    <source>
        <dbReference type="PIRNR" id="PIRNR028763"/>
    </source>
</evidence>
<dbReference type="Gene3D" id="1.10.10.10">
    <property type="entry name" value="Winged helix-like DNA-binding domain superfamily/Winged helix DNA-binding domain"/>
    <property type="match status" value="1"/>
</dbReference>
<dbReference type="GO" id="GO:0005654">
    <property type="term" value="C:nucleoplasm"/>
    <property type="evidence" value="ECO:0007669"/>
    <property type="project" value="UniProtKB-ARBA"/>
</dbReference>
<feature type="compositionally biased region" description="Basic residues" evidence="7">
    <location>
        <begin position="272"/>
        <end position="291"/>
    </location>
</feature>
<dbReference type="Proteomes" id="UP000053477">
    <property type="component" value="Unassembled WGS sequence"/>
</dbReference>
<evidence type="ECO:0000256" key="1">
    <source>
        <dbReference type="ARBA" id="ARBA00004123"/>
    </source>
</evidence>